<protein>
    <recommendedName>
        <fullName evidence="6">Long-chain-fatty-acid--CoA ligase</fullName>
        <ecNumber evidence="5">6.2.1.3</ecNumber>
    </recommendedName>
    <alternativeName>
        <fullName evidence="7">Long-chain acyl-CoA synthetase</fullName>
    </alternativeName>
</protein>
<dbReference type="EC" id="6.2.1.3" evidence="5"/>
<organism evidence="10 11">
    <name type="scientific">Luteimonas colneyensis</name>
    <dbReference type="NCBI Taxonomy" id="2762230"/>
    <lineage>
        <taxon>Bacteria</taxon>
        <taxon>Pseudomonadati</taxon>
        <taxon>Pseudomonadota</taxon>
        <taxon>Gammaproteobacteria</taxon>
        <taxon>Lysobacterales</taxon>
        <taxon>Lysobacteraceae</taxon>
        <taxon>Luteimonas</taxon>
    </lineage>
</organism>
<sequence length="460" mass="47760">MSAVIGNHGRQDVATGTASALVAGAAERPIAFGSAGGVALRDFLDEVRGLAALLPDRPFALNLCEDRHRFLVAFAAAAVRGQVTLLPPSRTRAAIDEVRARHPDSYCLGDADACGCEDIAPLPHYLRLPDALPRAGGDMPRVADAAVVAIGYTSGSTGAPKANPKTWGSFAASTAQNMAALAGLLPVVGDTAHVVATVPPQHMYGMEMSVLLPLLGGVAVHEARPFFPVDIAAALASSPLPPLLVTTPVHLRALVGSGVALPPLAGIVASTAPLPQALAAEAEAAFGCEVREMFGSTETCILARRRTACEEAWTLLPGVELQPQPDGTLVRAAHLRDAVALADIVELLPGGRFRLCGRQSDLLEIAGKRASLGDLTHRLLAVPGVLDAALVQLEPDACGVRRLAAAVVAPGMDEATVRNALRQAVDPVFLPRPLRIVTALPRNETGKLPRRALLELLAAG</sequence>
<reference evidence="10 11" key="1">
    <citation type="submission" date="2020-08" db="EMBL/GenBank/DDBJ databases">
        <title>A Genomic Blueprint of the Chicken Gut Microbiome.</title>
        <authorList>
            <person name="Gilroy R."/>
            <person name="Ravi A."/>
            <person name="Getino M."/>
            <person name="Pursley I."/>
            <person name="Horton D.L."/>
            <person name="Alikhan N.-F."/>
            <person name="Baker D."/>
            <person name="Gharbi K."/>
            <person name="Hall N."/>
            <person name="Watson M."/>
            <person name="Adriaenssens E.M."/>
            <person name="Foster-Nyarko E."/>
            <person name="Jarju S."/>
            <person name="Secka A."/>
            <person name="Antonio M."/>
            <person name="Oren A."/>
            <person name="Chaudhuri R."/>
            <person name="La Ragione R.M."/>
            <person name="Hildebrand F."/>
            <person name="Pallen M.J."/>
        </authorList>
    </citation>
    <scope>NUCLEOTIDE SEQUENCE [LARGE SCALE GENOMIC DNA]</scope>
    <source>
        <strain evidence="10 11">Sa2BVA3</strain>
    </source>
</reference>
<evidence type="ECO:0000256" key="3">
    <source>
        <dbReference type="ARBA" id="ARBA00022598"/>
    </source>
</evidence>
<dbReference type="InterPro" id="IPR025110">
    <property type="entry name" value="AMP-bd_C"/>
</dbReference>
<evidence type="ECO:0000313" key="10">
    <source>
        <dbReference type="EMBL" id="MBD7987270.1"/>
    </source>
</evidence>
<dbReference type="InterPro" id="IPR045851">
    <property type="entry name" value="AMP-bd_C_sf"/>
</dbReference>
<comment type="subcellular location">
    <subcellularLocation>
        <location evidence="1">Membrane</location>
        <topology evidence="1">Peripheral membrane protein</topology>
    </subcellularLocation>
</comment>
<proteinExistence type="predicted"/>
<accession>A0ABR8UHG7</accession>
<evidence type="ECO:0000256" key="6">
    <source>
        <dbReference type="ARBA" id="ARBA00039545"/>
    </source>
</evidence>
<feature type="domain" description="AMP-binding enzyme C-terminal" evidence="9">
    <location>
        <begin position="379"/>
        <end position="447"/>
    </location>
</feature>
<dbReference type="InterPro" id="IPR000873">
    <property type="entry name" value="AMP-dep_synth/lig_dom"/>
</dbReference>
<evidence type="ECO:0000259" key="8">
    <source>
        <dbReference type="Pfam" id="PF00501"/>
    </source>
</evidence>
<keyword evidence="3" id="KW-0436">Ligase</keyword>
<dbReference type="InterPro" id="IPR042099">
    <property type="entry name" value="ANL_N_sf"/>
</dbReference>
<name>A0ABR8UHG7_9GAMM</name>
<dbReference type="PROSITE" id="PS00455">
    <property type="entry name" value="AMP_BINDING"/>
    <property type="match status" value="1"/>
</dbReference>
<dbReference type="SUPFAM" id="SSF56801">
    <property type="entry name" value="Acetyl-CoA synthetase-like"/>
    <property type="match status" value="1"/>
</dbReference>
<dbReference type="RefSeq" id="WP_191728538.1">
    <property type="nucleotide sequence ID" value="NZ_JACSQJ010000002.1"/>
</dbReference>
<evidence type="ECO:0000256" key="2">
    <source>
        <dbReference type="ARBA" id="ARBA00005005"/>
    </source>
</evidence>
<dbReference type="PANTHER" id="PTHR43767">
    <property type="entry name" value="LONG-CHAIN-FATTY-ACID--COA LIGASE"/>
    <property type="match status" value="1"/>
</dbReference>
<dbReference type="InterPro" id="IPR020845">
    <property type="entry name" value="AMP-binding_CS"/>
</dbReference>
<keyword evidence="4" id="KW-0472">Membrane</keyword>
<evidence type="ECO:0000313" key="11">
    <source>
        <dbReference type="Proteomes" id="UP000647183"/>
    </source>
</evidence>
<evidence type="ECO:0000256" key="1">
    <source>
        <dbReference type="ARBA" id="ARBA00004170"/>
    </source>
</evidence>
<dbReference type="Gene3D" id="3.40.50.12780">
    <property type="entry name" value="N-terminal domain of ligase-like"/>
    <property type="match status" value="1"/>
</dbReference>
<evidence type="ECO:0000256" key="4">
    <source>
        <dbReference type="ARBA" id="ARBA00023136"/>
    </source>
</evidence>
<evidence type="ECO:0000259" key="9">
    <source>
        <dbReference type="Pfam" id="PF13193"/>
    </source>
</evidence>
<dbReference type="Pfam" id="PF00501">
    <property type="entry name" value="AMP-binding"/>
    <property type="match status" value="1"/>
</dbReference>
<dbReference type="Gene3D" id="3.30.300.30">
    <property type="match status" value="1"/>
</dbReference>
<dbReference type="EMBL" id="JACSQJ010000002">
    <property type="protein sequence ID" value="MBD7987270.1"/>
    <property type="molecule type" value="Genomic_DNA"/>
</dbReference>
<dbReference type="PANTHER" id="PTHR43767:SF8">
    <property type="entry name" value="LONG-CHAIN-FATTY-ACID--COA LIGASE"/>
    <property type="match status" value="1"/>
</dbReference>
<dbReference type="Proteomes" id="UP000647183">
    <property type="component" value="Unassembled WGS sequence"/>
</dbReference>
<dbReference type="InterPro" id="IPR050237">
    <property type="entry name" value="ATP-dep_AMP-bd_enzyme"/>
</dbReference>
<evidence type="ECO:0000256" key="5">
    <source>
        <dbReference type="ARBA" id="ARBA00026121"/>
    </source>
</evidence>
<comment type="caution">
    <text evidence="10">The sequence shown here is derived from an EMBL/GenBank/DDBJ whole genome shotgun (WGS) entry which is preliminary data.</text>
</comment>
<keyword evidence="11" id="KW-1185">Reference proteome</keyword>
<comment type="pathway">
    <text evidence="2">Lipid metabolism; fatty acid beta-oxidation.</text>
</comment>
<evidence type="ECO:0000256" key="7">
    <source>
        <dbReference type="ARBA" id="ARBA00042773"/>
    </source>
</evidence>
<dbReference type="Pfam" id="PF13193">
    <property type="entry name" value="AMP-binding_C"/>
    <property type="match status" value="1"/>
</dbReference>
<gene>
    <name evidence="10" type="ORF">H9645_04440</name>
</gene>
<feature type="domain" description="AMP-dependent synthetase/ligase" evidence="8">
    <location>
        <begin position="140"/>
        <end position="308"/>
    </location>
</feature>